<accession>A0AAW1RAV5</accession>
<evidence type="ECO:0000256" key="10">
    <source>
        <dbReference type="ARBA" id="ARBA00023002"/>
    </source>
</evidence>
<comment type="subcellular location">
    <subcellularLocation>
        <location evidence="1">Plastid</location>
        <location evidence="1">Chloroplast</location>
    </subcellularLocation>
</comment>
<evidence type="ECO:0000256" key="5">
    <source>
        <dbReference type="ARBA" id="ARBA00022531"/>
    </source>
</evidence>
<keyword evidence="9" id="KW-0809">Transit peptide</keyword>
<dbReference type="PANTHER" id="PTHR35703:SF2">
    <property type="entry name" value="HEME OXYGENASE 1, CHLOROPLASTIC-RELATED"/>
    <property type="match status" value="1"/>
</dbReference>
<dbReference type="GO" id="GO:0009507">
    <property type="term" value="C:chloroplast"/>
    <property type="evidence" value="ECO:0007669"/>
    <property type="project" value="UniProtKB-SubCell"/>
</dbReference>
<comment type="caution">
    <text evidence="13">The sequence shown here is derived from an EMBL/GenBank/DDBJ whole genome shotgun (WGS) entry which is preliminary data.</text>
</comment>
<protein>
    <recommendedName>
        <fullName evidence="3">heme oxygenase (biliverdin-producing)</fullName>
        <ecNumber evidence="3">1.14.14.18</ecNumber>
    </recommendedName>
</protein>
<keyword evidence="14" id="KW-1185">Reference proteome</keyword>
<evidence type="ECO:0000256" key="11">
    <source>
        <dbReference type="ARBA" id="ARBA00023004"/>
    </source>
</evidence>
<dbReference type="Proteomes" id="UP001438707">
    <property type="component" value="Unassembled WGS sequence"/>
</dbReference>
<evidence type="ECO:0000256" key="1">
    <source>
        <dbReference type="ARBA" id="ARBA00004229"/>
    </source>
</evidence>
<gene>
    <name evidence="13" type="ORF">WJX74_002901</name>
</gene>
<keyword evidence="10" id="KW-0560">Oxidoreductase</keyword>
<evidence type="ECO:0000313" key="13">
    <source>
        <dbReference type="EMBL" id="KAK9830695.1"/>
    </source>
</evidence>
<dbReference type="AlphaFoldDB" id="A0AAW1RAV5"/>
<dbReference type="Gene3D" id="1.20.910.10">
    <property type="entry name" value="Heme oxygenase-like"/>
    <property type="match status" value="1"/>
</dbReference>
<dbReference type="InterPro" id="IPR016084">
    <property type="entry name" value="Haem_Oase-like_multi-hlx"/>
</dbReference>
<dbReference type="GO" id="GO:0006788">
    <property type="term" value="P:heme oxidation"/>
    <property type="evidence" value="ECO:0007669"/>
    <property type="project" value="InterPro"/>
</dbReference>
<sequence length="298" mass="33418">MAILISGSLPLPGQYVQAPQRPCRLIPGAVRCPLSRRSRTRPTAATLRITAAAPATESPADKKARPGEKKGFVEEMRFVAMKLHTRDQAPKEGGQPASPQPMQKWEPSHRGYLQFLAESQVVYNTLDGIIAEASHPEYARFQNTGLERSEPLQHDIKWMQEKYSLPQPQIKEDGPGNTYAKFLLKAAKEDAPVFICHFYNFYFAHTAGGRMIGSKISSMILDNANLQFYQYEGDYKPYLENVRDSINTIADDWTREQKDHCLEETKNSFSLSNGLLRLIFSSEEAQSAQPGSYSKAGS</sequence>
<dbReference type="EMBL" id="JALJOS010000015">
    <property type="protein sequence ID" value="KAK9830695.1"/>
    <property type="molecule type" value="Genomic_DNA"/>
</dbReference>
<dbReference type="GO" id="GO:0046872">
    <property type="term" value="F:metal ion binding"/>
    <property type="evidence" value="ECO:0007669"/>
    <property type="project" value="UniProtKB-KW"/>
</dbReference>
<evidence type="ECO:0000256" key="2">
    <source>
        <dbReference type="ARBA" id="ARBA00006134"/>
    </source>
</evidence>
<dbReference type="GO" id="GO:0004392">
    <property type="term" value="F:heme oxygenase (decyclizing) activity"/>
    <property type="evidence" value="ECO:0007669"/>
    <property type="project" value="UniProtKB-EC"/>
</dbReference>
<evidence type="ECO:0000256" key="3">
    <source>
        <dbReference type="ARBA" id="ARBA00012360"/>
    </source>
</evidence>
<evidence type="ECO:0000256" key="9">
    <source>
        <dbReference type="ARBA" id="ARBA00022946"/>
    </source>
</evidence>
<keyword evidence="7" id="KW-0934">Plastid</keyword>
<proteinExistence type="inferred from homology"/>
<keyword evidence="8" id="KW-0479">Metal-binding</keyword>
<dbReference type="GO" id="GO:0015979">
    <property type="term" value="P:photosynthesis"/>
    <property type="evidence" value="ECO:0007669"/>
    <property type="project" value="UniProtKB-KW"/>
</dbReference>
<comment type="similarity">
    <text evidence="2">Belongs to the heme oxygenase family.</text>
</comment>
<dbReference type="InterPro" id="IPR002051">
    <property type="entry name" value="Haem_Oase"/>
</dbReference>
<keyword evidence="5" id="KW-0602">Photosynthesis</keyword>
<dbReference type="PANTHER" id="PTHR35703">
    <property type="entry name" value="HEME OXYGENASE 1, CHLOROPLASTIC-RELATED"/>
    <property type="match status" value="1"/>
</dbReference>
<evidence type="ECO:0000256" key="12">
    <source>
        <dbReference type="SAM" id="MobiDB-lite"/>
    </source>
</evidence>
<keyword evidence="4" id="KW-0150">Chloroplast</keyword>
<evidence type="ECO:0000313" key="14">
    <source>
        <dbReference type="Proteomes" id="UP001438707"/>
    </source>
</evidence>
<feature type="region of interest" description="Disordered" evidence="12">
    <location>
        <begin position="86"/>
        <end position="105"/>
    </location>
</feature>
<evidence type="ECO:0000256" key="7">
    <source>
        <dbReference type="ARBA" id="ARBA00022640"/>
    </source>
</evidence>
<evidence type="ECO:0000256" key="8">
    <source>
        <dbReference type="ARBA" id="ARBA00022723"/>
    </source>
</evidence>
<dbReference type="Pfam" id="PF01126">
    <property type="entry name" value="Heme_oxygenase"/>
    <property type="match status" value="1"/>
</dbReference>
<dbReference type="CDD" id="cd19165">
    <property type="entry name" value="HemeO"/>
    <property type="match status" value="1"/>
</dbReference>
<keyword evidence="11" id="KW-0408">Iron</keyword>
<evidence type="ECO:0000256" key="4">
    <source>
        <dbReference type="ARBA" id="ARBA00022528"/>
    </source>
</evidence>
<evidence type="ECO:0000256" key="6">
    <source>
        <dbReference type="ARBA" id="ARBA00022617"/>
    </source>
</evidence>
<dbReference type="SUPFAM" id="SSF48613">
    <property type="entry name" value="Heme oxygenase-like"/>
    <property type="match status" value="1"/>
</dbReference>
<reference evidence="13 14" key="1">
    <citation type="journal article" date="2024" name="Nat. Commun.">
        <title>Phylogenomics reveals the evolutionary origins of lichenization in chlorophyte algae.</title>
        <authorList>
            <person name="Puginier C."/>
            <person name="Libourel C."/>
            <person name="Otte J."/>
            <person name="Skaloud P."/>
            <person name="Haon M."/>
            <person name="Grisel S."/>
            <person name="Petersen M."/>
            <person name="Berrin J.G."/>
            <person name="Delaux P.M."/>
            <person name="Dal Grande F."/>
            <person name="Keller J."/>
        </authorList>
    </citation>
    <scope>NUCLEOTIDE SEQUENCE [LARGE SCALE GENOMIC DNA]</scope>
    <source>
        <strain evidence="13 14">SAG 2145</strain>
    </source>
</reference>
<dbReference type="InterPro" id="IPR016053">
    <property type="entry name" value="Haem_Oase-like"/>
</dbReference>
<dbReference type="EC" id="1.14.14.18" evidence="3"/>
<keyword evidence="6" id="KW-0349">Heme</keyword>
<name>A0AAW1RAV5_9CHLO</name>
<organism evidence="13 14">
    <name type="scientific">Apatococcus lobatus</name>
    <dbReference type="NCBI Taxonomy" id="904363"/>
    <lineage>
        <taxon>Eukaryota</taxon>
        <taxon>Viridiplantae</taxon>
        <taxon>Chlorophyta</taxon>
        <taxon>core chlorophytes</taxon>
        <taxon>Trebouxiophyceae</taxon>
        <taxon>Chlorellales</taxon>
        <taxon>Chlorellaceae</taxon>
        <taxon>Apatococcus</taxon>
    </lineage>
</organism>
<dbReference type="InterPro" id="IPR016951">
    <property type="entry name" value="Haem_Oase_decyc_pln"/>
</dbReference>